<protein>
    <submittedName>
        <fullName evidence="2">Uncharacterized protein</fullName>
    </submittedName>
</protein>
<proteinExistence type="predicted"/>
<gene>
    <name evidence="2" type="ORF">CI1B_37400</name>
</gene>
<sequence length="57" mass="6273">MTKETKSLRKQADKAERAARAITDDVEASESLLALAKAFRSQAGIIKAKNKSGKKRR</sequence>
<keyword evidence="3" id="KW-1185">Reference proteome</keyword>
<evidence type="ECO:0000313" key="2">
    <source>
        <dbReference type="EMBL" id="VIO71556.1"/>
    </source>
</evidence>
<name>A0A508TBL5_9BRAD</name>
<organism evidence="2 3">
    <name type="scientific">Bradyrhizobium ivorense</name>
    <dbReference type="NCBI Taxonomy" id="2511166"/>
    <lineage>
        <taxon>Bacteria</taxon>
        <taxon>Pseudomonadati</taxon>
        <taxon>Pseudomonadota</taxon>
        <taxon>Alphaproteobacteria</taxon>
        <taxon>Hyphomicrobiales</taxon>
        <taxon>Nitrobacteraceae</taxon>
        <taxon>Bradyrhizobium</taxon>
    </lineage>
</organism>
<dbReference type="EMBL" id="CAADFC020000013">
    <property type="protein sequence ID" value="VIO71556.1"/>
    <property type="molecule type" value="Genomic_DNA"/>
</dbReference>
<dbReference type="RefSeq" id="WP_172628102.1">
    <property type="nucleotide sequence ID" value="NZ_CAADFC020000013.1"/>
</dbReference>
<dbReference type="AlphaFoldDB" id="A0A508TBL5"/>
<evidence type="ECO:0000313" key="3">
    <source>
        <dbReference type="Proteomes" id="UP000328092"/>
    </source>
</evidence>
<evidence type="ECO:0000256" key="1">
    <source>
        <dbReference type="SAM" id="MobiDB-lite"/>
    </source>
</evidence>
<comment type="caution">
    <text evidence="2">The sequence shown here is derived from an EMBL/GenBank/DDBJ whole genome shotgun (WGS) entry which is preliminary data.</text>
</comment>
<dbReference type="Proteomes" id="UP000328092">
    <property type="component" value="Unassembled WGS sequence"/>
</dbReference>
<feature type="region of interest" description="Disordered" evidence="1">
    <location>
        <begin position="1"/>
        <end position="20"/>
    </location>
</feature>
<reference evidence="2" key="1">
    <citation type="submission" date="2019-02" db="EMBL/GenBank/DDBJ databases">
        <authorList>
            <person name="Pothier F.J."/>
        </authorList>
    </citation>
    <scope>NUCLEOTIDE SEQUENCE</scope>
    <source>
        <strain evidence="2">CI-1B</strain>
    </source>
</reference>
<accession>A0A508TBL5</accession>